<dbReference type="PRINTS" id="PR00080">
    <property type="entry name" value="SDRFAMILY"/>
</dbReference>
<dbReference type="InterPro" id="IPR002347">
    <property type="entry name" value="SDR_fam"/>
</dbReference>
<dbReference type="PANTHER" id="PTHR42879">
    <property type="entry name" value="3-OXOACYL-(ACYL-CARRIER-PROTEIN) REDUCTASE"/>
    <property type="match status" value="1"/>
</dbReference>
<dbReference type="EC" id="1.1.1.100" evidence="5"/>
<dbReference type="PANTHER" id="PTHR42879:SF2">
    <property type="entry name" value="3-OXOACYL-[ACYL-CARRIER-PROTEIN] REDUCTASE FABG"/>
    <property type="match status" value="1"/>
</dbReference>
<keyword evidence="3 5" id="KW-0560">Oxidoreductase</keyword>
<proteinExistence type="inferred from homology"/>
<dbReference type="PROSITE" id="PS00061">
    <property type="entry name" value="ADH_SHORT"/>
    <property type="match status" value="1"/>
</dbReference>
<dbReference type="FunFam" id="3.40.50.720:FF:000115">
    <property type="entry name" value="3-oxoacyl-[acyl-carrier-protein] reductase FabG"/>
    <property type="match status" value="1"/>
</dbReference>
<dbReference type="Proteomes" id="UP001183582">
    <property type="component" value="Unassembled WGS sequence"/>
</dbReference>
<dbReference type="GO" id="GO:0004316">
    <property type="term" value="F:3-oxoacyl-[acyl-carrier-protein] reductase (NADPH) activity"/>
    <property type="evidence" value="ECO:0007669"/>
    <property type="project" value="UniProtKB-EC"/>
</dbReference>
<name>A0AAJ2HH25_9MICO</name>
<dbReference type="GeneID" id="301456842"/>
<feature type="domain" description="Ketoreductase" evidence="4">
    <location>
        <begin position="7"/>
        <end position="182"/>
    </location>
</feature>
<dbReference type="InterPro" id="IPR050259">
    <property type="entry name" value="SDR"/>
</dbReference>
<evidence type="ECO:0000313" key="5">
    <source>
        <dbReference type="EMBL" id="MDS0244264.1"/>
    </source>
</evidence>
<evidence type="ECO:0000259" key="4">
    <source>
        <dbReference type="SMART" id="SM00822"/>
    </source>
</evidence>
<dbReference type="SUPFAM" id="SSF51735">
    <property type="entry name" value="NAD(P)-binding Rossmann-fold domains"/>
    <property type="match status" value="1"/>
</dbReference>
<gene>
    <name evidence="5" type="primary">fabG</name>
    <name evidence="5" type="ORF">KZC50_01410</name>
</gene>
<evidence type="ECO:0000256" key="2">
    <source>
        <dbReference type="ARBA" id="ARBA00022857"/>
    </source>
</evidence>
<dbReference type="NCBIfam" id="NF009466">
    <property type="entry name" value="PRK12826.1-2"/>
    <property type="match status" value="1"/>
</dbReference>
<dbReference type="NCBIfam" id="NF004198">
    <property type="entry name" value="PRK05653.1-3"/>
    <property type="match status" value="1"/>
</dbReference>
<dbReference type="InterPro" id="IPR057326">
    <property type="entry name" value="KR_dom"/>
</dbReference>
<reference evidence="5 6" key="1">
    <citation type="submission" date="2021-06" db="EMBL/GenBank/DDBJ databases">
        <title>Genome-based taxonomic framework of Microbacterium strains isolated from marine environment, the description of four new species and reclassification of four preexisting species.</title>
        <authorList>
            <person name="Lee S.D."/>
            <person name="Kim S.-M."/>
            <person name="Byeon Y.-S."/>
            <person name="Yang H.L."/>
            <person name="Kim I.S."/>
        </authorList>
    </citation>
    <scope>NUCLEOTIDE SEQUENCE [LARGE SCALE GENOMIC DNA]</scope>
    <source>
        <strain evidence="5 6">KACC 20514</strain>
    </source>
</reference>
<dbReference type="Pfam" id="PF13561">
    <property type="entry name" value="adh_short_C2"/>
    <property type="match status" value="1"/>
</dbReference>
<dbReference type="RefSeq" id="WP_310890350.1">
    <property type="nucleotide sequence ID" value="NZ_BAAAGR010000001.1"/>
</dbReference>
<evidence type="ECO:0000256" key="3">
    <source>
        <dbReference type="ARBA" id="ARBA00023002"/>
    </source>
</evidence>
<accession>A0AAJ2HH25</accession>
<dbReference type="InterPro" id="IPR020904">
    <property type="entry name" value="Sc_DH/Rdtase_CS"/>
</dbReference>
<dbReference type="EMBL" id="JAHWXH010000001">
    <property type="protein sequence ID" value="MDS0244264.1"/>
    <property type="molecule type" value="Genomic_DNA"/>
</dbReference>
<keyword evidence="2" id="KW-0521">NADP</keyword>
<comment type="similarity">
    <text evidence="1">Belongs to the short-chain dehydrogenases/reductases (SDR) family.</text>
</comment>
<evidence type="ECO:0000256" key="1">
    <source>
        <dbReference type="ARBA" id="ARBA00006484"/>
    </source>
</evidence>
<comment type="caution">
    <text evidence="5">The sequence shown here is derived from an EMBL/GenBank/DDBJ whole genome shotgun (WGS) entry which is preliminary data.</text>
</comment>
<dbReference type="PRINTS" id="PR00081">
    <property type="entry name" value="GDHRDH"/>
</dbReference>
<dbReference type="InterPro" id="IPR036291">
    <property type="entry name" value="NAD(P)-bd_dom_sf"/>
</dbReference>
<evidence type="ECO:0000313" key="6">
    <source>
        <dbReference type="Proteomes" id="UP001183582"/>
    </source>
</evidence>
<dbReference type="AlphaFoldDB" id="A0AAJ2HH25"/>
<sequence length="243" mass="25593">MTDVEQKTALVTGAGRGIGRGICETLAKKGYRILAADVDLDAATTTAAVLGEGHRALELNVSDSASVDRAFEEAVARFGHIDVVVNNAGINRDAMAHKMTDEQWQIVLDVDLSGVFYVSRAAARHMRERKSGRLVNISSASWEGNVGQANYAAAKAGVLGLTFTLARELARAGVTVNAICPGFIDTEMTRGIPADIHQAQLDKIPMGRTGAPSDVGAAVAFFASDDASYITGQVLEVGGGYRI</sequence>
<organism evidence="5 6">
    <name type="scientific">Microbacterium aurantiacum</name>
    <dbReference type="NCBI Taxonomy" id="162393"/>
    <lineage>
        <taxon>Bacteria</taxon>
        <taxon>Bacillati</taxon>
        <taxon>Actinomycetota</taxon>
        <taxon>Actinomycetes</taxon>
        <taxon>Micrococcales</taxon>
        <taxon>Microbacteriaceae</taxon>
        <taxon>Microbacterium</taxon>
    </lineage>
</organism>
<dbReference type="NCBIfam" id="NF005559">
    <property type="entry name" value="PRK07231.1"/>
    <property type="match status" value="1"/>
</dbReference>
<dbReference type="Gene3D" id="3.40.50.720">
    <property type="entry name" value="NAD(P)-binding Rossmann-like Domain"/>
    <property type="match status" value="1"/>
</dbReference>
<dbReference type="SMART" id="SM00822">
    <property type="entry name" value="PKS_KR"/>
    <property type="match status" value="1"/>
</dbReference>
<protein>
    <submittedName>
        <fullName evidence="5">3-oxoacyl-ACP reductase FabG</fullName>
        <ecNumber evidence="5">1.1.1.100</ecNumber>
    </submittedName>
</protein>
<dbReference type="GO" id="GO:0032787">
    <property type="term" value="P:monocarboxylic acid metabolic process"/>
    <property type="evidence" value="ECO:0007669"/>
    <property type="project" value="UniProtKB-ARBA"/>
</dbReference>